<dbReference type="EMBL" id="OU892278">
    <property type="protein sequence ID" value="CAG9764535.1"/>
    <property type="molecule type" value="Genomic_DNA"/>
</dbReference>
<organism evidence="1 2">
    <name type="scientific">Ceutorhynchus assimilis</name>
    <name type="common">cabbage seed weevil</name>
    <dbReference type="NCBI Taxonomy" id="467358"/>
    <lineage>
        <taxon>Eukaryota</taxon>
        <taxon>Metazoa</taxon>
        <taxon>Ecdysozoa</taxon>
        <taxon>Arthropoda</taxon>
        <taxon>Hexapoda</taxon>
        <taxon>Insecta</taxon>
        <taxon>Pterygota</taxon>
        <taxon>Neoptera</taxon>
        <taxon>Endopterygota</taxon>
        <taxon>Coleoptera</taxon>
        <taxon>Polyphaga</taxon>
        <taxon>Cucujiformia</taxon>
        <taxon>Curculionidae</taxon>
        <taxon>Ceutorhynchinae</taxon>
        <taxon>Ceutorhynchus</taxon>
    </lineage>
</organism>
<reference evidence="1" key="1">
    <citation type="submission" date="2022-01" db="EMBL/GenBank/DDBJ databases">
        <authorList>
            <person name="King R."/>
        </authorList>
    </citation>
    <scope>NUCLEOTIDE SEQUENCE</scope>
</reference>
<keyword evidence="2" id="KW-1185">Reference proteome</keyword>
<dbReference type="AlphaFoldDB" id="A0A9N9ML01"/>
<protein>
    <submittedName>
        <fullName evidence="1">Uncharacterized protein</fullName>
    </submittedName>
</protein>
<evidence type="ECO:0000313" key="2">
    <source>
        <dbReference type="Proteomes" id="UP001152799"/>
    </source>
</evidence>
<name>A0A9N9ML01_9CUCU</name>
<accession>A0A9N9ML01</accession>
<gene>
    <name evidence="1" type="ORF">CEUTPL_LOCUS5174</name>
</gene>
<dbReference type="Proteomes" id="UP001152799">
    <property type="component" value="Chromosome 2"/>
</dbReference>
<sequence>MAILYDANNEPKIELARDRRQREGFPEQDIEMQSRICLNCNRSIINELEQIQHDPRCVRINVLKQTRRQSGLICDAIENLHRLSVSSRAKIYIAQNIYVPNGARSCAQHLDNNGYMLPFLMPTLRYIHRAYLIPGEDLQVFLEELRILAARSSRWFYDENSLSDEDFQDISGLTKEQYQHLFTFCNPVLDNGQHR</sequence>
<proteinExistence type="predicted"/>
<dbReference type="OrthoDB" id="6765180at2759"/>
<evidence type="ECO:0000313" key="1">
    <source>
        <dbReference type="EMBL" id="CAG9764535.1"/>
    </source>
</evidence>